<protein>
    <recommendedName>
        <fullName evidence="1">YcaO domain-containing protein</fullName>
    </recommendedName>
</protein>
<gene>
    <name evidence="2" type="ordered locus">Suden_0114</name>
</gene>
<dbReference type="HOGENOM" id="CLU_022530_1_0_7"/>
<proteinExistence type="predicted"/>
<dbReference type="KEGG" id="tdn:Suden_0114"/>
<dbReference type="AlphaFoldDB" id="Q30UD6"/>
<accession>Q30UD6</accession>
<dbReference type="EMBL" id="CP000153">
    <property type="protein sequence ID" value="ABB43395.1"/>
    <property type="molecule type" value="Genomic_DNA"/>
</dbReference>
<evidence type="ECO:0000313" key="2">
    <source>
        <dbReference type="EMBL" id="ABB43395.1"/>
    </source>
</evidence>
<dbReference type="OrthoDB" id="5380721at2"/>
<reference evidence="2 3" key="1">
    <citation type="journal article" date="2008" name="Appl. Environ. Microbiol.">
        <title>Genome of the epsilonproteobacterial chemolithoautotroph Sulfurimonas denitrificans.</title>
        <authorList>
            <person name="Sievert S.M."/>
            <person name="Scott K.M."/>
            <person name="Klotz M.G."/>
            <person name="Chain P.S.G."/>
            <person name="Hauser L.J."/>
            <person name="Hemp J."/>
            <person name="Huegler M."/>
            <person name="Land M."/>
            <person name="Lapidus A."/>
            <person name="Larimer F.W."/>
            <person name="Lucas S."/>
            <person name="Malfatti S.A."/>
            <person name="Meyer F."/>
            <person name="Paulsen I.T."/>
            <person name="Ren Q."/>
            <person name="Simon J."/>
            <person name="Bailey K."/>
            <person name="Diaz E."/>
            <person name="Fitzpatrick K.A."/>
            <person name="Glover B."/>
            <person name="Gwatney N."/>
            <person name="Korajkic A."/>
            <person name="Long A."/>
            <person name="Mobberley J.M."/>
            <person name="Pantry S.N."/>
            <person name="Pazder G."/>
            <person name="Peterson S."/>
            <person name="Quintanilla J.D."/>
            <person name="Sprinkle R."/>
            <person name="Stephens J."/>
            <person name="Thomas P."/>
            <person name="Vaughn R."/>
            <person name="Weber M.J."/>
            <person name="Wooten L.L."/>
        </authorList>
    </citation>
    <scope>NUCLEOTIDE SEQUENCE [LARGE SCALE GENOMIC DNA]</scope>
    <source>
        <strain evidence="3">ATCC 33889 / DSM 1251</strain>
    </source>
</reference>
<dbReference type="InterPro" id="IPR003776">
    <property type="entry name" value="YcaO-like_dom"/>
</dbReference>
<dbReference type="STRING" id="326298.Suden_0114"/>
<dbReference type="PANTHER" id="PTHR37809">
    <property type="entry name" value="RIBOSOMAL PROTEIN S12 METHYLTHIOTRANSFERASE ACCESSORY FACTOR YCAO"/>
    <property type="match status" value="1"/>
</dbReference>
<name>Q30UD6_SULDN</name>
<sequence length="536" mass="60977">MNILSKEAPLEVSIKKMKNVLKSVGCETIVSKEHHPLQNCYSLNLSSTEAPSHIYSNGKGSLEDSALASALGEYIERLQTNMFFSDFYLPRRKHYPDEVEFELDGDFLSEELFDIYDPDGELLGDAFVDFNSDSKKIISLPFKKLSTNETIHFPVNILHNLYVSNGLSAGNTPKEAQVQALSEIYERYAKFEIIKNGYALPKFPQSVIESFSKLNEDISALRNLGYIVEVLDASLGGAFPVTAISLINPKNSTLFVSFGAHPILEVSLERTMTELMQGRSLDTLNDFETPTFDMSIVSDSFNLESHFVDSNAKLGFAFLSSKKSFEFSAWKYDTKMDELEFLTNIASDMGKEIYTREYDYLGFYSCQMLIPSISEVYPIDDLAYNNKNSAKAIRDMVLNFSDYDAEDILDTIVSLDDSLGMEKYIGVIFKNNFTMAEFKVHLHLQVGAKEDALEFLEYSSKSEAKVISELIHMELQEQDYQEYEEALFNIFSKPNVEKALKILNKEEYFIDITLHNDYHNMLAMYERLTQSKAAMI</sequence>
<feature type="domain" description="YcaO" evidence="1">
    <location>
        <begin position="58"/>
        <end position="416"/>
    </location>
</feature>
<keyword evidence="3" id="KW-1185">Reference proteome</keyword>
<evidence type="ECO:0000259" key="1">
    <source>
        <dbReference type="PROSITE" id="PS51664"/>
    </source>
</evidence>
<dbReference type="Proteomes" id="UP000002714">
    <property type="component" value="Chromosome"/>
</dbReference>
<dbReference type="Pfam" id="PF02624">
    <property type="entry name" value="YcaO"/>
    <property type="match status" value="1"/>
</dbReference>
<dbReference type="NCBIfam" id="TIGR00702">
    <property type="entry name" value="YcaO-type kinase domain"/>
    <property type="match status" value="1"/>
</dbReference>
<organism evidence="2 3">
    <name type="scientific">Sulfurimonas denitrificans (strain ATCC 33889 / DSM 1251)</name>
    <name type="common">Thiomicrospira denitrificans (strain ATCC 33889 / DSM 1251)</name>
    <dbReference type="NCBI Taxonomy" id="326298"/>
    <lineage>
        <taxon>Bacteria</taxon>
        <taxon>Pseudomonadati</taxon>
        <taxon>Campylobacterota</taxon>
        <taxon>Epsilonproteobacteria</taxon>
        <taxon>Campylobacterales</taxon>
        <taxon>Sulfurimonadaceae</taxon>
        <taxon>Sulfurimonas</taxon>
    </lineage>
</organism>
<dbReference type="RefSeq" id="WP_011371750.1">
    <property type="nucleotide sequence ID" value="NC_007575.1"/>
</dbReference>
<dbReference type="PANTHER" id="PTHR37809:SF1">
    <property type="entry name" value="RIBOSOMAL PROTEIN S12 METHYLTHIOTRANSFERASE ACCESSORY FACTOR YCAO"/>
    <property type="match status" value="1"/>
</dbReference>
<dbReference type="Gene3D" id="3.30.1330.230">
    <property type="match status" value="1"/>
</dbReference>
<dbReference type="eggNOG" id="COG1944">
    <property type="taxonomic scope" value="Bacteria"/>
</dbReference>
<dbReference type="PROSITE" id="PS51664">
    <property type="entry name" value="YCAO"/>
    <property type="match status" value="1"/>
</dbReference>
<evidence type="ECO:0000313" key="3">
    <source>
        <dbReference type="Proteomes" id="UP000002714"/>
    </source>
</evidence>